<evidence type="ECO:0000259" key="1">
    <source>
        <dbReference type="PROSITE" id="PS51729"/>
    </source>
</evidence>
<dbReference type="PROSITE" id="PS51729">
    <property type="entry name" value="GNAT_YJDJ"/>
    <property type="match status" value="1"/>
</dbReference>
<accession>A0A318RRH7</accession>
<dbReference type="Pfam" id="PF14542">
    <property type="entry name" value="Acetyltransf_CG"/>
    <property type="match status" value="1"/>
</dbReference>
<dbReference type="RefSeq" id="WP_110469397.1">
    <property type="nucleotide sequence ID" value="NZ_QJSP01000005.1"/>
</dbReference>
<dbReference type="PANTHER" id="PTHR31435">
    <property type="entry name" value="PROTEIN NATD1"/>
    <property type="match status" value="1"/>
</dbReference>
<gene>
    <name evidence="2" type="ORF">DFR67_105171</name>
</gene>
<dbReference type="InterPro" id="IPR031165">
    <property type="entry name" value="GNAT_YJDJ"/>
</dbReference>
<organism evidence="2 3">
    <name type="scientific">Williamsia limnetica</name>
    <dbReference type="NCBI Taxonomy" id="882452"/>
    <lineage>
        <taxon>Bacteria</taxon>
        <taxon>Bacillati</taxon>
        <taxon>Actinomycetota</taxon>
        <taxon>Actinomycetes</taxon>
        <taxon>Mycobacteriales</taxon>
        <taxon>Nocardiaceae</taxon>
        <taxon>Williamsia</taxon>
    </lineage>
</organism>
<keyword evidence="3" id="KW-1185">Reference proteome</keyword>
<dbReference type="Gene3D" id="3.40.630.30">
    <property type="match status" value="1"/>
</dbReference>
<dbReference type="PANTHER" id="PTHR31435:SF10">
    <property type="entry name" value="BSR4717 PROTEIN"/>
    <property type="match status" value="1"/>
</dbReference>
<proteinExistence type="predicted"/>
<sequence length="121" mass="12998">MTQNSEALTDKTGAVVGVAPDPAERRYTVSVEGQVAGFTQYADRTAGASTQRVFYHTEVDEAFGGRGLATILVKEALDDVRAQGKRIVGVCPLVAAYLKKHPEYSDISDPVTKDILAWLGV</sequence>
<dbReference type="InterPro" id="IPR045057">
    <property type="entry name" value="Gcn5-rel_NAT"/>
</dbReference>
<evidence type="ECO:0000313" key="2">
    <source>
        <dbReference type="EMBL" id="PYE18026.1"/>
    </source>
</evidence>
<dbReference type="AlphaFoldDB" id="A0A318RRH7"/>
<dbReference type="SUPFAM" id="SSF55729">
    <property type="entry name" value="Acyl-CoA N-acyltransferases (Nat)"/>
    <property type="match status" value="1"/>
</dbReference>
<dbReference type="OrthoDB" id="5405911at2"/>
<reference evidence="2 3" key="1">
    <citation type="submission" date="2018-06" db="EMBL/GenBank/DDBJ databases">
        <title>Genomic Encyclopedia of Type Strains, Phase IV (KMG-IV): sequencing the most valuable type-strain genomes for metagenomic binning, comparative biology and taxonomic classification.</title>
        <authorList>
            <person name="Goeker M."/>
        </authorList>
    </citation>
    <scope>NUCLEOTIDE SEQUENCE [LARGE SCALE GENOMIC DNA]</scope>
    <source>
        <strain evidence="2 3">DSM 45521</strain>
    </source>
</reference>
<dbReference type="CDD" id="cd04301">
    <property type="entry name" value="NAT_SF"/>
    <property type="match status" value="1"/>
</dbReference>
<dbReference type="InterPro" id="IPR016181">
    <property type="entry name" value="Acyl_CoA_acyltransferase"/>
</dbReference>
<evidence type="ECO:0000313" key="3">
    <source>
        <dbReference type="Proteomes" id="UP000247591"/>
    </source>
</evidence>
<name>A0A318RRH7_WILLI</name>
<dbReference type="Proteomes" id="UP000247591">
    <property type="component" value="Unassembled WGS sequence"/>
</dbReference>
<comment type="caution">
    <text evidence="2">The sequence shown here is derived from an EMBL/GenBank/DDBJ whole genome shotgun (WGS) entry which is preliminary data.</text>
</comment>
<dbReference type="EMBL" id="QJSP01000005">
    <property type="protein sequence ID" value="PYE18026.1"/>
    <property type="molecule type" value="Genomic_DNA"/>
</dbReference>
<feature type="domain" description="N-acetyltransferase" evidence="1">
    <location>
        <begin position="19"/>
        <end position="109"/>
    </location>
</feature>
<protein>
    <recommendedName>
        <fullName evidence="1">N-acetyltransferase domain-containing protein</fullName>
    </recommendedName>
</protein>